<evidence type="ECO:0000313" key="5">
    <source>
        <dbReference type="Proteomes" id="UP000284842"/>
    </source>
</evidence>
<comment type="caution">
    <text evidence="4">The sequence shown here is derived from an EMBL/GenBank/DDBJ whole genome shotgun (WGS) entry which is preliminary data.</text>
</comment>
<proteinExistence type="predicted"/>
<evidence type="ECO:0000256" key="1">
    <source>
        <dbReference type="ARBA" id="ARBA00022801"/>
    </source>
</evidence>
<accession>A0A409YH50</accession>
<dbReference type="OrthoDB" id="432447at2759"/>
<dbReference type="InterPro" id="IPR021122">
    <property type="entry name" value="RNA_ligase_dom_REL/Rnl2"/>
</dbReference>
<dbReference type="Gene3D" id="3.90.190.10">
    <property type="entry name" value="Protein tyrosine phosphatase superfamily"/>
    <property type="match status" value="1"/>
</dbReference>
<dbReference type="SMART" id="SM00404">
    <property type="entry name" value="PTPc_motif"/>
    <property type="match status" value="1"/>
</dbReference>
<dbReference type="InterPro" id="IPR000387">
    <property type="entry name" value="Tyr_Pase_dom"/>
</dbReference>
<dbReference type="SUPFAM" id="SSF52540">
    <property type="entry name" value="P-loop containing nucleoside triphosphate hydrolases"/>
    <property type="match status" value="1"/>
</dbReference>
<dbReference type="GO" id="GO:0004725">
    <property type="term" value="F:protein tyrosine phosphatase activity"/>
    <property type="evidence" value="ECO:0007669"/>
    <property type="project" value="InterPro"/>
</dbReference>
<dbReference type="Pfam" id="PF22784">
    <property type="entry name" value="PTP-SAK"/>
    <property type="match status" value="1"/>
</dbReference>
<dbReference type="SUPFAM" id="SSF56091">
    <property type="entry name" value="DNA ligase/mRNA capping enzyme, catalytic domain"/>
    <property type="match status" value="1"/>
</dbReference>
<feature type="domain" description="Tyrosine specific protein phosphatases" evidence="3">
    <location>
        <begin position="363"/>
        <end position="437"/>
    </location>
</feature>
<evidence type="ECO:0000259" key="3">
    <source>
        <dbReference type="PROSITE" id="PS50056"/>
    </source>
</evidence>
<keyword evidence="5" id="KW-1185">Reference proteome</keyword>
<dbReference type="InterPro" id="IPR052732">
    <property type="entry name" value="Cell-binding_unc_protein"/>
</dbReference>
<dbReference type="SUPFAM" id="SSF48452">
    <property type="entry name" value="TPR-like"/>
    <property type="match status" value="1"/>
</dbReference>
<dbReference type="PROSITE" id="PS50056">
    <property type="entry name" value="TYR_PHOSPHATASE_2"/>
    <property type="match status" value="1"/>
</dbReference>
<evidence type="ECO:0000259" key="2">
    <source>
        <dbReference type="PROSITE" id="PS50055"/>
    </source>
</evidence>
<dbReference type="InterPro" id="IPR000242">
    <property type="entry name" value="PTP_cat"/>
</dbReference>
<sequence>MADLVQKFRGTISLTGPSIDALAAASTSNTAAANYSKTSMPYHITLITKDELRNLDPEQVASLKPDVRYVHSLGLGGLPNSKVYWVVVVWAAGQQARKKLGLPPKDFHITLSANDIHDIDKGVKSLLPGQIPTDPDPRLLDHLIFTLHAMGQFQEASEYCSRLLLDDPSSAKGYLRLADASLALESYKVAMLSYAQAYERGTDDKVREYCIRQMEQCSKHTEWGHVFQEHEISRLQSLGDVARLLLVPWSQEIRDILSQREHSPSLYLEPRHSLFIPTGPPSRPFFKLPRFFRWLIPFHIAIMSTPRDEKDIEALASPYLGIRRVLTLTEETPLSQSWFARKQISNTFLPIPNYHPPSVEQMDLIIRLFDDHQSLPLLVHCGGGKGRAGTVAACYLAAFGFKKPRYDQDHPELSATEAISQLRALRPGSLETAQQEAFVSTWCSTIWKRQSVYPDLPSEPAPCPMEIEGTLPKDADLFIMVGLPGSGKSWFSNSLLARDPTGWVHISQDDSGSRASCETEIGRNPNGKKVLLDRCNTSAADRKIWLGLASTWAASPVCILFDYDRELCTARAQMRAGHPTLPPGSRVRNAIAQMQKIYVRPTLSEGFKAVVVLKSFAAAEELVRRLSAPIGICKFPRTPHLLDVGAATSDDVHAEYATFASASTQGHTVITEKIDGANMGFSLSADRSRILIQNRSHYVNPSTHEQFKKLGVWVERHEEELRSILDRDPYFSERYILYGEWMYATHSIPYTDLPDLFVAYDIFDRKTRQFADTKTLRALLAGTTIHTVPIVHEGVMPTDTTLLNMIQAPSKFYHGRVEGVYVKVEVNGVVRMRGKVVRSDFIAGNEHWSRGNIRANGIKFDVEENV</sequence>
<dbReference type="InterPro" id="IPR054498">
    <property type="entry name" value="2H-SAK"/>
</dbReference>
<feature type="domain" description="Tyrosine-protein phosphatase" evidence="2">
    <location>
        <begin position="348"/>
        <end position="439"/>
    </location>
</feature>
<dbReference type="Gene3D" id="3.40.50.300">
    <property type="entry name" value="P-loop containing nucleotide triphosphate hydrolases"/>
    <property type="match status" value="1"/>
</dbReference>
<dbReference type="PANTHER" id="PTHR43883">
    <property type="entry name" value="SLR0207 PROTEIN"/>
    <property type="match status" value="1"/>
</dbReference>
<dbReference type="Gene3D" id="1.25.40.10">
    <property type="entry name" value="Tetratricopeptide repeat domain"/>
    <property type="match status" value="1"/>
</dbReference>
<dbReference type="InterPro" id="IPR027417">
    <property type="entry name" value="P-loop_NTPase"/>
</dbReference>
<organism evidence="4 5">
    <name type="scientific">Panaeolus cyanescens</name>
    <dbReference type="NCBI Taxonomy" id="181874"/>
    <lineage>
        <taxon>Eukaryota</taxon>
        <taxon>Fungi</taxon>
        <taxon>Dikarya</taxon>
        <taxon>Basidiomycota</taxon>
        <taxon>Agaricomycotina</taxon>
        <taxon>Agaricomycetes</taxon>
        <taxon>Agaricomycetidae</taxon>
        <taxon>Agaricales</taxon>
        <taxon>Agaricineae</taxon>
        <taxon>Galeropsidaceae</taxon>
        <taxon>Panaeolus</taxon>
    </lineage>
</organism>
<dbReference type="CDD" id="cd14504">
    <property type="entry name" value="DUSP23"/>
    <property type="match status" value="1"/>
</dbReference>
<evidence type="ECO:0000313" key="4">
    <source>
        <dbReference type="EMBL" id="PPR02339.1"/>
    </source>
</evidence>
<dbReference type="Pfam" id="PF22547">
    <property type="entry name" value="2H-SAK"/>
    <property type="match status" value="1"/>
</dbReference>
<dbReference type="AlphaFoldDB" id="A0A409YH50"/>
<dbReference type="InParanoid" id="A0A409YH50"/>
<name>A0A409YH50_9AGAR</name>
<dbReference type="InterPro" id="IPR011990">
    <property type="entry name" value="TPR-like_helical_dom_sf"/>
</dbReference>
<dbReference type="Proteomes" id="UP000284842">
    <property type="component" value="Unassembled WGS sequence"/>
</dbReference>
<dbReference type="PROSITE" id="PS50055">
    <property type="entry name" value="TYR_PHOSPHATASE_PTP"/>
    <property type="match status" value="1"/>
</dbReference>
<dbReference type="STRING" id="181874.A0A409YH50"/>
<reference evidence="4 5" key="1">
    <citation type="journal article" date="2018" name="Evol. Lett.">
        <title>Horizontal gene cluster transfer increased hallucinogenic mushroom diversity.</title>
        <authorList>
            <person name="Reynolds H.T."/>
            <person name="Vijayakumar V."/>
            <person name="Gluck-Thaler E."/>
            <person name="Korotkin H.B."/>
            <person name="Matheny P.B."/>
            <person name="Slot J.C."/>
        </authorList>
    </citation>
    <scope>NUCLEOTIDE SEQUENCE [LARGE SCALE GENOMIC DNA]</scope>
    <source>
        <strain evidence="4 5">2629</strain>
    </source>
</reference>
<dbReference type="InterPro" id="IPR029021">
    <property type="entry name" value="Prot-tyrosine_phosphatase-like"/>
</dbReference>
<protein>
    <recommendedName>
        <fullName evidence="6">Tyrosine specific protein phosphatases domain-containing protein</fullName>
    </recommendedName>
</protein>
<dbReference type="PANTHER" id="PTHR43883:SF1">
    <property type="entry name" value="GLUCONOKINASE"/>
    <property type="match status" value="1"/>
</dbReference>
<evidence type="ECO:0008006" key="6">
    <source>
        <dbReference type="Google" id="ProtNLM"/>
    </source>
</evidence>
<dbReference type="InterPro" id="IPR003595">
    <property type="entry name" value="Tyr_Pase_cat"/>
</dbReference>
<dbReference type="InterPro" id="IPR057023">
    <property type="entry name" value="PTP-SAK"/>
</dbReference>
<dbReference type="Gene3D" id="3.30.470.30">
    <property type="entry name" value="DNA ligase/mRNA capping enzyme"/>
    <property type="match status" value="1"/>
</dbReference>
<dbReference type="SUPFAM" id="SSF52799">
    <property type="entry name" value="(Phosphotyrosine protein) phosphatases II"/>
    <property type="match status" value="1"/>
</dbReference>
<dbReference type="Pfam" id="PF09414">
    <property type="entry name" value="RNA_ligase"/>
    <property type="match status" value="1"/>
</dbReference>
<gene>
    <name evidence="4" type="ORF">CVT24_011684</name>
</gene>
<dbReference type="EMBL" id="NHTK01001173">
    <property type="protein sequence ID" value="PPR02339.1"/>
    <property type="molecule type" value="Genomic_DNA"/>
</dbReference>
<keyword evidence="1" id="KW-0378">Hydrolase</keyword>
<dbReference type="FunFam" id="3.90.190.10:FF:000157">
    <property type="entry name" value="Protein-tyrosine phosphatase"/>
    <property type="match status" value="1"/>
</dbReference>